<feature type="transmembrane region" description="Helical" evidence="6">
    <location>
        <begin position="217"/>
        <end position="240"/>
    </location>
</feature>
<reference evidence="8" key="1">
    <citation type="submission" date="2022-07" db="EMBL/GenBank/DDBJ databases">
        <title>Phylogenomic reconstructions and comparative analyses of Kickxellomycotina fungi.</title>
        <authorList>
            <person name="Reynolds N.K."/>
            <person name="Stajich J.E."/>
            <person name="Barry K."/>
            <person name="Grigoriev I.V."/>
            <person name="Crous P."/>
            <person name="Smith M.E."/>
        </authorList>
    </citation>
    <scope>NUCLEOTIDE SEQUENCE</scope>
    <source>
        <strain evidence="8">RSA 1196</strain>
    </source>
</reference>
<evidence type="ECO:0000256" key="2">
    <source>
        <dbReference type="ARBA" id="ARBA00022692"/>
    </source>
</evidence>
<dbReference type="GO" id="GO:0120029">
    <property type="term" value="P:proton export across plasma membrane"/>
    <property type="evidence" value="ECO:0007669"/>
    <property type="project" value="InterPro"/>
</dbReference>
<keyword evidence="2 6" id="KW-0812">Transmembrane</keyword>
<feature type="transmembrane region" description="Helical" evidence="6">
    <location>
        <begin position="186"/>
        <end position="205"/>
    </location>
</feature>
<feature type="transmembrane region" description="Helical" evidence="6">
    <location>
        <begin position="252"/>
        <end position="269"/>
    </location>
</feature>
<dbReference type="EMBL" id="JANBPY010003897">
    <property type="protein sequence ID" value="KAJ1949827.1"/>
    <property type="molecule type" value="Genomic_DNA"/>
</dbReference>
<evidence type="ECO:0000259" key="7">
    <source>
        <dbReference type="Pfam" id="PF00999"/>
    </source>
</evidence>
<dbReference type="GO" id="GO:0036376">
    <property type="term" value="P:sodium ion export across plasma membrane"/>
    <property type="evidence" value="ECO:0007669"/>
    <property type="project" value="InterPro"/>
</dbReference>
<organism evidence="8 9">
    <name type="scientific">Dispira parvispora</name>
    <dbReference type="NCBI Taxonomy" id="1520584"/>
    <lineage>
        <taxon>Eukaryota</taxon>
        <taxon>Fungi</taxon>
        <taxon>Fungi incertae sedis</taxon>
        <taxon>Zoopagomycota</taxon>
        <taxon>Kickxellomycotina</taxon>
        <taxon>Dimargaritomycetes</taxon>
        <taxon>Dimargaritales</taxon>
        <taxon>Dimargaritaceae</taxon>
        <taxon>Dispira</taxon>
    </lineage>
</organism>
<feature type="domain" description="Cation/H+ exchanger transmembrane" evidence="7">
    <location>
        <begin position="2"/>
        <end position="310"/>
    </location>
</feature>
<keyword evidence="9" id="KW-1185">Reference proteome</keyword>
<feature type="transmembrane region" description="Helical" evidence="6">
    <location>
        <begin position="135"/>
        <end position="152"/>
    </location>
</feature>
<dbReference type="InterPro" id="IPR006153">
    <property type="entry name" value="Cation/H_exchanger_TM"/>
</dbReference>
<dbReference type="PANTHER" id="PTHR31382">
    <property type="entry name" value="NA(+)/H(+) ANTIPORTER"/>
    <property type="match status" value="1"/>
</dbReference>
<dbReference type="Pfam" id="PF00999">
    <property type="entry name" value="Na_H_Exchanger"/>
    <property type="match status" value="1"/>
</dbReference>
<keyword evidence="4 6" id="KW-0472">Membrane</keyword>
<gene>
    <name evidence="8" type="primary">CNH1</name>
    <name evidence="8" type="ORF">IWQ62_006671</name>
</gene>
<dbReference type="AlphaFoldDB" id="A0A9W8AKB0"/>
<evidence type="ECO:0000256" key="1">
    <source>
        <dbReference type="ARBA" id="ARBA00004141"/>
    </source>
</evidence>
<accession>A0A9W8AKB0</accession>
<dbReference type="PANTHER" id="PTHR31382:SF1">
    <property type="entry name" value="SODIUM ION_PROTON EXCHANGER (EUROFUNG)"/>
    <property type="match status" value="1"/>
</dbReference>
<evidence type="ECO:0000256" key="6">
    <source>
        <dbReference type="SAM" id="Phobius"/>
    </source>
</evidence>
<feature type="region of interest" description="Disordered" evidence="5">
    <location>
        <begin position="367"/>
        <end position="405"/>
    </location>
</feature>
<evidence type="ECO:0000313" key="8">
    <source>
        <dbReference type="EMBL" id="KAJ1949827.1"/>
    </source>
</evidence>
<dbReference type="GO" id="GO:0015385">
    <property type="term" value="F:sodium:proton antiporter activity"/>
    <property type="evidence" value="ECO:0007669"/>
    <property type="project" value="InterPro"/>
</dbReference>
<feature type="transmembrane region" description="Helical" evidence="6">
    <location>
        <begin position="289"/>
        <end position="311"/>
    </location>
</feature>
<dbReference type="InterPro" id="IPR004712">
    <property type="entry name" value="Na+/H+_antiporter_fungi"/>
</dbReference>
<dbReference type="Proteomes" id="UP001150925">
    <property type="component" value="Unassembled WGS sequence"/>
</dbReference>
<feature type="compositionally biased region" description="Basic and acidic residues" evidence="5">
    <location>
        <begin position="395"/>
        <end position="405"/>
    </location>
</feature>
<evidence type="ECO:0000256" key="3">
    <source>
        <dbReference type="ARBA" id="ARBA00022989"/>
    </source>
</evidence>
<feature type="non-terminal residue" evidence="8">
    <location>
        <position position="405"/>
    </location>
</feature>
<feature type="transmembrane region" description="Helical" evidence="6">
    <location>
        <begin position="63"/>
        <end position="82"/>
    </location>
</feature>
<proteinExistence type="predicted"/>
<evidence type="ECO:0000313" key="9">
    <source>
        <dbReference type="Proteomes" id="UP001150925"/>
    </source>
</evidence>
<evidence type="ECO:0000256" key="5">
    <source>
        <dbReference type="SAM" id="MobiDB-lite"/>
    </source>
</evidence>
<sequence>MASMWAISGVIIHLVFQFPWLDSFLIASCVAPTDPILANSVIKGRFAEKRVPRNVRNILAAESGSNDGLGFPFLYLTLYLMIYSDNTGKAIGKWFYMAWAYEVLLSVLIGAVVGYAARKLLYLAESYCLIDKESFLSYSIALTLFLLGTVGLIASDDLLAVFTAGTAFAWDDWFHKETKEAHLQEVIDMLFNISFFVYFGTIIPWSMFNIPTLGLDLWRFFVCAILILIFRRLPIMLLLCKFIPVIKTWREAVFAGWFGPMGVGALYYIMVARAYMESHEINPVSYDTIYPIVSFVVLSSVVVHGVTIPLFHLGSAINTRTLTNNSMIGNFVSRLPIIRSGQQIVIQRPESGGDELMYKISSVKRMDDSETAMGGSQDITDREKLRGSPEQSPEGLDRQSIHSQT</sequence>
<dbReference type="GO" id="GO:0005886">
    <property type="term" value="C:plasma membrane"/>
    <property type="evidence" value="ECO:0007669"/>
    <property type="project" value="InterPro"/>
</dbReference>
<dbReference type="OrthoDB" id="2190219at2759"/>
<dbReference type="GO" id="GO:0042391">
    <property type="term" value="P:regulation of membrane potential"/>
    <property type="evidence" value="ECO:0007669"/>
    <property type="project" value="InterPro"/>
</dbReference>
<feature type="transmembrane region" description="Helical" evidence="6">
    <location>
        <begin position="94"/>
        <end position="115"/>
    </location>
</feature>
<name>A0A9W8AKB0_9FUNG</name>
<keyword evidence="3 6" id="KW-1133">Transmembrane helix</keyword>
<comment type="subcellular location">
    <subcellularLocation>
        <location evidence="1">Membrane</location>
        <topology evidence="1">Multi-pass membrane protein</topology>
    </subcellularLocation>
</comment>
<protein>
    <submittedName>
        <fullName evidence="8">Na+/H+ antiporter</fullName>
    </submittedName>
</protein>
<evidence type="ECO:0000256" key="4">
    <source>
        <dbReference type="ARBA" id="ARBA00023136"/>
    </source>
</evidence>
<comment type="caution">
    <text evidence="8">The sequence shown here is derived from an EMBL/GenBank/DDBJ whole genome shotgun (WGS) entry which is preliminary data.</text>
</comment>